<gene>
    <name evidence="4" type="ORF">H8E41_03740</name>
</gene>
<evidence type="ECO:0000256" key="1">
    <source>
        <dbReference type="ARBA" id="ARBA00006096"/>
    </source>
</evidence>
<dbReference type="Gene3D" id="3.50.80.20">
    <property type="entry name" value="D-Ala-D-Ala carboxypeptidase C, peptidase S13"/>
    <property type="match status" value="1"/>
</dbReference>
<dbReference type="Gene3D" id="3.40.710.10">
    <property type="entry name" value="DD-peptidase/beta-lactamase superfamily"/>
    <property type="match status" value="1"/>
</dbReference>
<keyword evidence="2" id="KW-0378">Hydrolase</keyword>
<proteinExistence type="inferred from homology"/>
<evidence type="ECO:0000256" key="2">
    <source>
        <dbReference type="ARBA" id="ARBA00022801"/>
    </source>
</evidence>
<dbReference type="PANTHER" id="PTHR30023">
    <property type="entry name" value="D-ALANYL-D-ALANINE CARBOXYPEPTIDASE"/>
    <property type="match status" value="1"/>
</dbReference>
<feature type="signal peptide" evidence="3">
    <location>
        <begin position="1"/>
        <end position="23"/>
    </location>
</feature>
<evidence type="ECO:0000256" key="3">
    <source>
        <dbReference type="SAM" id="SignalP"/>
    </source>
</evidence>
<dbReference type="SUPFAM" id="SSF56601">
    <property type="entry name" value="beta-lactamase/transpeptidase-like"/>
    <property type="match status" value="1"/>
</dbReference>
<feature type="chain" id="PRO_5035279096" evidence="3">
    <location>
        <begin position="24"/>
        <end position="398"/>
    </location>
</feature>
<keyword evidence="4" id="KW-0121">Carboxypeptidase</keyword>
<keyword evidence="4" id="KW-0645">Protease</keyword>
<keyword evidence="3" id="KW-0732">Signal</keyword>
<dbReference type="EMBL" id="JACNJZ010000065">
    <property type="protein sequence ID" value="MBC8316992.1"/>
    <property type="molecule type" value="Genomic_DNA"/>
</dbReference>
<comment type="caution">
    <text evidence="4">The sequence shown here is derived from an EMBL/GenBank/DDBJ whole genome shotgun (WGS) entry which is preliminary data.</text>
</comment>
<dbReference type="PANTHER" id="PTHR30023:SF0">
    <property type="entry name" value="PENICILLIN-SENSITIVE CARBOXYPEPTIDASE A"/>
    <property type="match status" value="1"/>
</dbReference>
<protein>
    <submittedName>
        <fullName evidence="4">D-alanyl-D-alanine carboxypeptidase</fullName>
    </submittedName>
</protein>
<comment type="similarity">
    <text evidence="1">Belongs to the peptidase S13 family.</text>
</comment>
<organism evidence="4 5">
    <name type="scientific">Candidatus Desulfobia pelagia</name>
    <dbReference type="NCBI Taxonomy" id="2841692"/>
    <lineage>
        <taxon>Bacteria</taxon>
        <taxon>Pseudomonadati</taxon>
        <taxon>Thermodesulfobacteriota</taxon>
        <taxon>Desulfobulbia</taxon>
        <taxon>Desulfobulbales</taxon>
        <taxon>Desulfobulbaceae</taxon>
        <taxon>Candidatus Desulfobia</taxon>
    </lineage>
</organism>
<dbReference type="AlphaFoldDB" id="A0A8J6NC69"/>
<dbReference type="GO" id="GO:0000270">
    <property type="term" value="P:peptidoglycan metabolic process"/>
    <property type="evidence" value="ECO:0007669"/>
    <property type="project" value="TreeGrafter"/>
</dbReference>
<dbReference type="GO" id="GO:0006508">
    <property type="term" value="P:proteolysis"/>
    <property type="evidence" value="ECO:0007669"/>
    <property type="project" value="InterPro"/>
</dbReference>
<dbReference type="Pfam" id="PF02113">
    <property type="entry name" value="Peptidase_S13"/>
    <property type="match status" value="2"/>
</dbReference>
<evidence type="ECO:0000313" key="4">
    <source>
        <dbReference type="EMBL" id="MBC8316992.1"/>
    </source>
</evidence>
<dbReference type="InterPro" id="IPR012338">
    <property type="entry name" value="Beta-lactam/transpept-like"/>
</dbReference>
<accession>A0A8J6NC69</accession>
<dbReference type="Proteomes" id="UP000614424">
    <property type="component" value="Unassembled WGS sequence"/>
</dbReference>
<name>A0A8J6NC69_9BACT</name>
<dbReference type="InterPro" id="IPR000667">
    <property type="entry name" value="Peptidase_S13"/>
</dbReference>
<dbReference type="GO" id="GO:0004185">
    <property type="term" value="F:serine-type carboxypeptidase activity"/>
    <property type="evidence" value="ECO:0007669"/>
    <property type="project" value="InterPro"/>
</dbReference>
<reference evidence="4 5" key="1">
    <citation type="submission" date="2020-08" db="EMBL/GenBank/DDBJ databases">
        <title>Bridging the membrane lipid divide: bacteria of the FCB group superphylum have the potential to synthesize archaeal ether lipids.</title>
        <authorList>
            <person name="Villanueva L."/>
            <person name="Von Meijenfeldt F.A.B."/>
            <person name="Westbye A.B."/>
            <person name="Yadav S."/>
            <person name="Hopmans E.C."/>
            <person name="Dutilh B.E."/>
            <person name="Sinninghe Damste J.S."/>
        </authorList>
    </citation>
    <scope>NUCLEOTIDE SEQUENCE [LARGE SCALE GENOMIC DNA]</scope>
    <source>
        <strain evidence="4">NIOZ-UU47</strain>
    </source>
</reference>
<dbReference type="PRINTS" id="PR00922">
    <property type="entry name" value="DADACBPTASE3"/>
</dbReference>
<evidence type="ECO:0000313" key="5">
    <source>
        <dbReference type="Proteomes" id="UP000614424"/>
    </source>
</evidence>
<sequence>MHFCSFLLLASLIVLSLNHPADAGSIAFNQQVDTLVDNGGFVLSGNNHIVAEHNAEKLFIPASILKIATSLASLSILGPEYRFRTELYLTNNNDLYIKGSGDPYLTSEEVRLILSTLKEKGVTTINTIFLDDTAFQLDSRSNGSLQSLNPYDASNSALAVNFNTINIIRGHEGSILSAEPQTPTLPIMKSLGAYLAPGTHRINITQDHENISIHTGELFRAIQQELGIAGSGPIASQAIPENASPFHTHISSKNLQEIIPSLLLYSNNFVANQLFLTCGMKTYGSPATWAKGQSAIKTFMHSLGISDSEFHIIEGSGLSPENRITARAMIDLLNAFKPYSHTLTKSHGNFVKSGTLTGVYSYAGYVMEENRKHSFVIMLNQKRNTRLQLLELLQKNLP</sequence>